<evidence type="ECO:0000256" key="7">
    <source>
        <dbReference type="ARBA" id="ARBA00022989"/>
    </source>
</evidence>
<keyword evidence="9" id="KW-0175">Coiled coil</keyword>
<keyword evidence="4" id="KW-1003">Cell membrane</keyword>
<dbReference type="GO" id="GO:0005886">
    <property type="term" value="C:plasma membrane"/>
    <property type="evidence" value="ECO:0007669"/>
    <property type="project" value="UniProtKB-SubCell"/>
</dbReference>
<keyword evidence="7 11" id="KW-1133">Transmembrane helix</keyword>
<accession>A0A1Z9YZM9</accession>
<evidence type="ECO:0000256" key="1">
    <source>
        <dbReference type="ARBA" id="ARBA00004383"/>
    </source>
</evidence>
<dbReference type="AlphaFoldDB" id="A0A1Z9YZM9"/>
<dbReference type="RefSeq" id="WP_087620229.1">
    <property type="nucleotide sequence ID" value="NZ_NEXX01000002.1"/>
</dbReference>
<dbReference type="Proteomes" id="UP000196536">
    <property type="component" value="Unassembled WGS sequence"/>
</dbReference>
<comment type="subcellular location">
    <subcellularLocation>
        <location evidence="1">Cell inner membrane</location>
        <topology evidence="1">Single-pass membrane protein</topology>
        <orientation evidence="1">Periplasmic side</orientation>
    </subcellularLocation>
</comment>
<evidence type="ECO:0000256" key="9">
    <source>
        <dbReference type="SAM" id="Coils"/>
    </source>
</evidence>
<evidence type="ECO:0000256" key="2">
    <source>
        <dbReference type="ARBA" id="ARBA00009477"/>
    </source>
</evidence>
<dbReference type="PANTHER" id="PTHR30386:SF19">
    <property type="entry name" value="MULTIDRUG EXPORT PROTEIN EMRA-RELATED"/>
    <property type="match status" value="1"/>
</dbReference>
<reference evidence="14 15" key="1">
    <citation type="submission" date="2017-05" db="EMBL/GenBank/DDBJ databases">
        <title>Acinetobacter populi ANC 5415 (= PBJ7), whole genome shotgun sequencing project.</title>
        <authorList>
            <person name="Nemec A."/>
            <person name="Radolfova-Krizova L."/>
        </authorList>
    </citation>
    <scope>NUCLEOTIDE SEQUENCE [LARGE SCALE GENOMIC DNA]</scope>
    <source>
        <strain evidence="14 15">PBJ7</strain>
    </source>
</reference>
<name>A0A1Z9YZM9_9GAMM</name>
<feature type="domain" description="p-hydroxybenzoic acid efflux pump subunit AaeA-like beta-barrel" evidence="13">
    <location>
        <begin position="288"/>
        <end position="365"/>
    </location>
</feature>
<evidence type="ECO:0000313" key="15">
    <source>
        <dbReference type="Proteomes" id="UP000196536"/>
    </source>
</evidence>
<evidence type="ECO:0000313" key="14">
    <source>
        <dbReference type="EMBL" id="OUY07681.1"/>
    </source>
</evidence>
<proteinExistence type="inferred from homology"/>
<evidence type="ECO:0000259" key="13">
    <source>
        <dbReference type="Pfam" id="PF25963"/>
    </source>
</evidence>
<evidence type="ECO:0000256" key="6">
    <source>
        <dbReference type="ARBA" id="ARBA00022692"/>
    </source>
</evidence>
<dbReference type="Pfam" id="PF25885">
    <property type="entry name" value="HH_EMRA"/>
    <property type="match status" value="1"/>
</dbReference>
<keyword evidence="6 11" id="KW-0812">Transmembrane</keyword>
<dbReference type="GO" id="GO:1990961">
    <property type="term" value="P:xenobiotic detoxification by transmembrane export across the plasma membrane"/>
    <property type="evidence" value="ECO:0007669"/>
    <property type="project" value="UniProtKB-ARBA"/>
</dbReference>
<dbReference type="InterPro" id="IPR050739">
    <property type="entry name" value="MFP"/>
</dbReference>
<dbReference type="GO" id="GO:0015721">
    <property type="term" value="P:bile acid and bile salt transport"/>
    <property type="evidence" value="ECO:0007669"/>
    <property type="project" value="UniProtKB-ARBA"/>
</dbReference>
<dbReference type="PANTHER" id="PTHR30386">
    <property type="entry name" value="MEMBRANE FUSION SUBUNIT OF EMRAB-TOLC MULTIDRUG EFFLUX PUMP"/>
    <property type="match status" value="1"/>
</dbReference>
<dbReference type="Gene3D" id="2.40.30.170">
    <property type="match status" value="1"/>
</dbReference>
<comment type="similarity">
    <text evidence="2">Belongs to the membrane fusion protein (MFP) (TC 8.A.1) family.</text>
</comment>
<evidence type="ECO:0000256" key="5">
    <source>
        <dbReference type="ARBA" id="ARBA00022519"/>
    </source>
</evidence>
<organism evidence="14 15">
    <name type="scientific">Acinetobacter populi</name>
    <dbReference type="NCBI Taxonomy" id="1582270"/>
    <lineage>
        <taxon>Bacteria</taxon>
        <taxon>Pseudomonadati</taxon>
        <taxon>Pseudomonadota</taxon>
        <taxon>Gammaproteobacteria</taxon>
        <taxon>Moraxellales</taxon>
        <taxon>Moraxellaceae</taxon>
        <taxon>Acinetobacter</taxon>
    </lineage>
</organism>
<evidence type="ECO:0000256" key="4">
    <source>
        <dbReference type="ARBA" id="ARBA00022475"/>
    </source>
</evidence>
<gene>
    <name evidence="14" type="ORF">CAP51_08040</name>
</gene>
<dbReference type="EMBL" id="NEXX01000002">
    <property type="protein sequence ID" value="OUY07681.1"/>
    <property type="molecule type" value="Genomic_DNA"/>
</dbReference>
<keyword evidence="5" id="KW-0997">Cell inner membrane</keyword>
<keyword evidence="3" id="KW-0813">Transport</keyword>
<dbReference type="FunFam" id="2.40.30.170:FF:000003">
    <property type="entry name" value="Multidrug resistance protein A"/>
    <property type="match status" value="1"/>
</dbReference>
<dbReference type="Pfam" id="PF25963">
    <property type="entry name" value="Beta-barrel_AAEA"/>
    <property type="match status" value="1"/>
</dbReference>
<keyword evidence="8 11" id="KW-0472">Membrane</keyword>
<sequence length="386" mass="41572">MRDAQHPSSDAPHTGESDNQQTASPTATRKKLFKIFALLIFIIVLAYLLWSWLFSDEVDTDNAYVGAYTAQVTSMANAQVLKVLVNDTQLVHQGDILVQLDDRDAKIALAQAQAQLAKTQRQFKQSKANSSALDSQIYVSNDVINSAKAQINKAQADYDKALDDFKRRQQLVAIGGVSKEDLSAAQTTVNTAKAALQVAQAGLAQAQSSRNAAQSNLAANDALIQGSTENDSPDVLVAKANVEQAQLDLERTIIRAPIEGIVTQRNVQIGQRLAAGSVIMKIVPVQQLYVDANFKEGQLAKVRVGQTATLTSDYYGKDIVYHGKVTGIAGGTGAAFALIPAQNATGNWIKVVQRLPVRITLDPKELIAHPLRVGLSMQASIDLSSK</sequence>
<dbReference type="OrthoDB" id="9811754at2"/>
<keyword evidence="15" id="KW-1185">Reference proteome</keyword>
<dbReference type="Gene3D" id="2.40.50.100">
    <property type="match status" value="1"/>
</dbReference>
<feature type="transmembrane region" description="Helical" evidence="11">
    <location>
        <begin position="32"/>
        <end position="53"/>
    </location>
</feature>
<dbReference type="SUPFAM" id="SSF111369">
    <property type="entry name" value="HlyD-like secretion proteins"/>
    <property type="match status" value="2"/>
</dbReference>
<dbReference type="InterPro" id="IPR058634">
    <property type="entry name" value="AaeA-lik-b-barrel"/>
</dbReference>
<dbReference type="InterPro" id="IPR058633">
    <property type="entry name" value="EmrA/FarA_HH"/>
</dbReference>
<evidence type="ECO:0000256" key="3">
    <source>
        <dbReference type="ARBA" id="ARBA00022448"/>
    </source>
</evidence>
<comment type="caution">
    <text evidence="14">The sequence shown here is derived from an EMBL/GenBank/DDBJ whole genome shotgun (WGS) entry which is preliminary data.</text>
</comment>
<evidence type="ECO:0000256" key="10">
    <source>
        <dbReference type="SAM" id="MobiDB-lite"/>
    </source>
</evidence>
<feature type="coiled-coil region" evidence="9">
    <location>
        <begin position="102"/>
        <end position="164"/>
    </location>
</feature>
<feature type="region of interest" description="Disordered" evidence="10">
    <location>
        <begin position="1"/>
        <end position="24"/>
    </location>
</feature>
<dbReference type="Gene3D" id="1.10.287.470">
    <property type="entry name" value="Helix hairpin bin"/>
    <property type="match status" value="2"/>
</dbReference>
<evidence type="ECO:0000256" key="8">
    <source>
        <dbReference type="ARBA" id="ARBA00023136"/>
    </source>
</evidence>
<evidence type="ECO:0000256" key="11">
    <source>
        <dbReference type="SAM" id="Phobius"/>
    </source>
</evidence>
<evidence type="ECO:0000259" key="12">
    <source>
        <dbReference type="Pfam" id="PF25885"/>
    </source>
</evidence>
<feature type="domain" description="Multidrug export protein EmrA/FarA alpha-helical hairpin" evidence="12">
    <location>
        <begin position="104"/>
        <end position="207"/>
    </location>
</feature>
<protein>
    <submittedName>
        <fullName evidence="14">EmrA/EmrK family multidrug efflux transporter periplasmic adaptor subunit</fullName>
    </submittedName>
</protein>
<dbReference type="GO" id="GO:0046677">
    <property type="term" value="P:response to antibiotic"/>
    <property type="evidence" value="ECO:0007669"/>
    <property type="project" value="UniProtKB-ARBA"/>
</dbReference>
<dbReference type="PRINTS" id="PR01490">
    <property type="entry name" value="RTXTOXIND"/>
</dbReference>